<dbReference type="PROSITE" id="PS01302">
    <property type="entry name" value="UPF0758"/>
    <property type="match status" value="1"/>
</dbReference>
<dbReference type="InterPro" id="IPR025657">
    <property type="entry name" value="RadC_JAB"/>
</dbReference>
<evidence type="ECO:0000256" key="1">
    <source>
        <dbReference type="ARBA" id="ARBA00022670"/>
    </source>
</evidence>
<dbReference type="InterPro" id="IPR037518">
    <property type="entry name" value="MPN"/>
</dbReference>
<protein>
    <recommendedName>
        <fullName evidence="7">MPN domain-containing protein</fullName>
    </recommendedName>
</protein>
<evidence type="ECO:0000259" key="7">
    <source>
        <dbReference type="PROSITE" id="PS50249"/>
    </source>
</evidence>
<keyword evidence="4" id="KW-0862">Zinc</keyword>
<dbReference type="PROSITE" id="PS50249">
    <property type="entry name" value="MPN"/>
    <property type="match status" value="1"/>
</dbReference>
<dbReference type="GO" id="GO:0006508">
    <property type="term" value="P:proteolysis"/>
    <property type="evidence" value="ECO:0007669"/>
    <property type="project" value="UniProtKB-KW"/>
</dbReference>
<dbReference type="InterPro" id="IPR001405">
    <property type="entry name" value="UPF0758"/>
</dbReference>
<evidence type="ECO:0000256" key="2">
    <source>
        <dbReference type="ARBA" id="ARBA00022723"/>
    </source>
</evidence>
<keyword evidence="9" id="KW-1185">Reference proteome</keyword>
<name>A0A2S8B0I9_9SPHN</name>
<keyword evidence="1" id="KW-0645">Protease</keyword>
<dbReference type="Proteomes" id="UP000238954">
    <property type="component" value="Chromosome"/>
</dbReference>
<organism evidence="8 9">
    <name type="scientific">Sphingopyxis lindanitolerans</name>
    <dbReference type="NCBI Taxonomy" id="2054227"/>
    <lineage>
        <taxon>Bacteria</taxon>
        <taxon>Pseudomonadati</taxon>
        <taxon>Pseudomonadota</taxon>
        <taxon>Alphaproteobacteria</taxon>
        <taxon>Sphingomonadales</taxon>
        <taxon>Sphingomonadaceae</taxon>
        <taxon>Sphingopyxis</taxon>
    </lineage>
</organism>
<keyword evidence="3" id="KW-0378">Hydrolase</keyword>
<dbReference type="PANTHER" id="PTHR30471:SF3">
    <property type="entry name" value="UPF0758 PROTEIN YEES-RELATED"/>
    <property type="match status" value="1"/>
</dbReference>
<reference evidence="9" key="1">
    <citation type="submission" date="2017-11" db="EMBL/GenBank/DDBJ databases">
        <title>The complete genome sequence of Sphingopyxis pomeranensis sp. nov. strain WS5A3p.</title>
        <authorList>
            <person name="Kaminski M.A."/>
        </authorList>
    </citation>
    <scope>NUCLEOTIDE SEQUENCE [LARGE SCALE GENOMIC DNA]</scope>
    <source>
        <strain evidence="9">WS5A3p</strain>
    </source>
</reference>
<gene>
    <name evidence="8" type="ORF">CVO77_12435</name>
</gene>
<proteinExistence type="predicted"/>
<evidence type="ECO:0000256" key="4">
    <source>
        <dbReference type="ARBA" id="ARBA00022833"/>
    </source>
</evidence>
<evidence type="ECO:0000256" key="5">
    <source>
        <dbReference type="ARBA" id="ARBA00023049"/>
    </source>
</evidence>
<dbReference type="SUPFAM" id="SSF102712">
    <property type="entry name" value="JAB1/MPN domain"/>
    <property type="match status" value="1"/>
</dbReference>
<dbReference type="GO" id="GO:0008237">
    <property type="term" value="F:metallopeptidase activity"/>
    <property type="evidence" value="ECO:0007669"/>
    <property type="project" value="UniProtKB-KW"/>
</dbReference>
<dbReference type="Pfam" id="PF04002">
    <property type="entry name" value="RadC"/>
    <property type="match status" value="1"/>
</dbReference>
<dbReference type="InterPro" id="IPR036388">
    <property type="entry name" value="WH-like_DNA-bd_sf"/>
</dbReference>
<dbReference type="SUPFAM" id="SSF46785">
    <property type="entry name" value="Winged helix' DNA-binding domain"/>
    <property type="match status" value="1"/>
</dbReference>
<evidence type="ECO:0000313" key="8">
    <source>
        <dbReference type="EMBL" id="PQM25915.1"/>
    </source>
</evidence>
<dbReference type="PANTHER" id="PTHR30471">
    <property type="entry name" value="DNA REPAIR PROTEIN RADC"/>
    <property type="match status" value="1"/>
</dbReference>
<dbReference type="AlphaFoldDB" id="A0A2S8B0I9"/>
<evidence type="ECO:0000313" key="9">
    <source>
        <dbReference type="Proteomes" id="UP000238954"/>
    </source>
</evidence>
<sequence>MVCDRDATDRNLRDIVAAGPGLCPEEGRRSGAGSGCDLDPHGARRSGAPPVRAGGISGSRHRASDDRPRSGGCDDGGCADGLSLLADDRGGAAMPAAPCSHDARDRYRASSGGLSDDAGRCILASPAAAGCGNLAASAEAGLARQRSVLARLIAAIDPYRSDALAEQLLREFHSLGRIWSQSPEALGRILGADSAVVTLLIGARDMMVEGMRGDLRAKVIDPFDPMLRQYLITSMGSLPIEVLRILFLDRGRRLLADEQLQHGTLAQLAIYPRTIFRRALELNAAAIILIHNHPSGDARPSEEDIAVTRKLDQIGRALDVEIFDHIVVTSASTHHIANRDCVSGRPTKDMSFTLRSSGNGSAQVRDAVDNARATMRRRILRRQLIGAEELFGEPAWEMLIDLFIHEGEGKPLSTSDLCVTSTIPMSSALRLVQKLCDAGLVDRTPDLMDARRSFVRLRPDTAHRLHAYFSEASE</sequence>
<accession>A0A2S8B0I9</accession>
<dbReference type="Gene3D" id="1.10.10.10">
    <property type="entry name" value="Winged helix-like DNA-binding domain superfamily/Winged helix DNA-binding domain"/>
    <property type="match status" value="1"/>
</dbReference>
<dbReference type="Gene3D" id="3.40.140.10">
    <property type="entry name" value="Cytidine Deaminase, domain 2"/>
    <property type="match status" value="1"/>
</dbReference>
<evidence type="ECO:0000256" key="6">
    <source>
        <dbReference type="SAM" id="MobiDB-lite"/>
    </source>
</evidence>
<dbReference type="GO" id="GO:0046872">
    <property type="term" value="F:metal ion binding"/>
    <property type="evidence" value="ECO:0007669"/>
    <property type="project" value="UniProtKB-KW"/>
</dbReference>
<feature type="domain" description="MPN" evidence="7">
    <location>
        <begin position="220"/>
        <end position="342"/>
    </location>
</feature>
<feature type="region of interest" description="Disordered" evidence="6">
    <location>
        <begin position="18"/>
        <end position="72"/>
    </location>
</feature>
<keyword evidence="5" id="KW-0482">Metalloprotease</keyword>
<dbReference type="EMBL" id="PHFW01000003">
    <property type="protein sequence ID" value="PQM25915.1"/>
    <property type="molecule type" value="Genomic_DNA"/>
</dbReference>
<keyword evidence="2" id="KW-0479">Metal-binding</keyword>
<dbReference type="CDD" id="cd08071">
    <property type="entry name" value="MPN_DUF2466"/>
    <property type="match status" value="1"/>
</dbReference>
<evidence type="ECO:0000256" key="3">
    <source>
        <dbReference type="ARBA" id="ARBA00022801"/>
    </source>
</evidence>
<comment type="caution">
    <text evidence="8">The sequence shown here is derived from an EMBL/GenBank/DDBJ whole genome shotgun (WGS) entry which is preliminary data.</text>
</comment>
<dbReference type="InterPro" id="IPR036390">
    <property type="entry name" value="WH_DNA-bd_sf"/>
</dbReference>
<dbReference type="InterPro" id="IPR020891">
    <property type="entry name" value="UPF0758_CS"/>
</dbReference>